<dbReference type="EMBL" id="ML170195">
    <property type="protein sequence ID" value="TDL19612.1"/>
    <property type="molecule type" value="Genomic_DNA"/>
</dbReference>
<evidence type="ECO:0000313" key="4">
    <source>
        <dbReference type="Proteomes" id="UP000294933"/>
    </source>
</evidence>
<evidence type="ECO:0000259" key="2">
    <source>
        <dbReference type="Pfam" id="PF20236"/>
    </source>
</evidence>
<dbReference type="AlphaFoldDB" id="A0A4Y7PXI4"/>
<dbReference type="VEuPathDB" id="FungiDB:BD410DRAFT_433997"/>
<feature type="region of interest" description="Disordered" evidence="1">
    <location>
        <begin position="20"/>
        <end position="72"/>
    </location>
</feature>
<feature type="compositionally biased region" description="Low complexity" evidence="1">
    <location>
        <begin position="20"/>
        <end position="47"/>
    </location>
</feature>
<keyword evidence="4" id="KW-1185">Reference proteome</keyword>
<evidence type="ECO:0000313" key="3">
    <source>
        <dbReference type="EMBL" id="TDL19612.1"/>
    </source>
</evidence>
<organism evidence="3 4">
    <name type="scientific">Rickenella mellea</name>
    <dbReference type="NCBI Taxonomy" id="50990"/>
    <lineage>
        <taxon>Eukaryota</taxon>
        <taxon>Fungi</taxon>
        <taxon>Dikarya</taxon>
        <taxon>Basidiomycota</taxon>
        <taxon>Agaricomycotina</taxon>
        <taxon>Agaricomycetes</taxon>
        <taxon>Hymenochaetales</taxon>
        <taxon>Rickenellaceae</taxon>
        <taxon>Rickenella</taxon>
    </lineage>
</organism>
<reference evidence="3 4" key="1">
    <citation type="submission" date="2018-06" db="EMBL/GenBank/DDBJ databases">
        <title>A transcriptomic atlas of mushroom development highlights an independent origin of complex multicellularity.</title>
        <authorList>
            <consortium name="DOE Joint Genome Institute"/>
            <person name="Krizsan K."/>
            <person name="Almasi E."/>
            <person name="Merenyi Z."/>
            <person name="Sahu N."/>
            <person name="Viragh M."/>
            <person name="Koszo T."/>
            <person name="Mondo S."/>
            <person name="Kiss B."/>
            <person name="Balint B."/>
            <person name="Kues U."/>
            <person name="Barry K."/>
            <person name="Hegedus J.C."/>
            <person name="Henrissat B."/>
            <person name="Johnson J."/>
            <person name="Lipzen A."/>
            <person name="Ohm R."/>
            <person name="Nagy I."/>
            <person name="Pangilinan J."/>
            <person name="Yan J."/>
            <person name="Xiong Y."/>
            <person name="Grigoriev I.V."/>
            <person name="Hibbett D.S."/>
            <person name="Nagy L.G."/>
        </authorList>
    </citation>
    <scope>NUCLEOTIDE SEQUENCE [LARGE SCALE GENOMIC DNA]</scope>
    <source>
        <strain evidence="3 4">SZMC22713</strain>
    </source>
</reference>
<feature type="domain" description="DUF6593" evidence="2">
    <location>
        <begin position="93"/>
        <end position="215"/>
    </location>
</feature>
<dbReference type="Pfam" id="PF20236">
    <property type="entry name" value="DUF6593"/>
    <property type="match status" value="1"/>
</dbReference>
<gene>
    <name evidence="3" type="ORF">BD410DRAFT_433997</name>
</gene>
<accession>A0A4Y7PXI4</accession>
<name>A0A4Y7PXI4_9AGAM</name>
<dbReference type="InterPro" id="IPR046528">
    <property type="entry name" value="DUF6593"/>
</dbReference>
<protein>
    <recommendedName>
        <fullName evidence="2">DUF6593 domain-containing protein</fullName>
    </recommendedName>
</protein>
<evidence type="ECO:0000256" key="1">
    <source>
        <dbReference type="SAM" id="MobiDB-lite"/>
    </source>
</evidence>
<proteinExistence type="predicted"/>
<dbReference type="Proteomes" id="UP000294933">
    <property type="component" value="Unassembled WGS sequence"/>
</dbReference>
<dbReference type="OrthoDB" id="3191568at2759"/>
<sequence length="226" mass="24985">MFGAHNNPYYQGGWTSMPPLSPASSPDSSLSPPSTISSGSSSTHHSTWNPPQTAYGGLPPVSPHHGPAPTLPHTPGEIILRLAYNVNPADFPVIDPSNRPLFRIYTGGRPYTTITQGNKQLARIEWHQLPVLQRRGVRMPASQFLRPNPPKAECCIRIDGADYKWITHSRRYYLISPQRTVAVAEMIHGNLQLRCIQPHANLEFLEVAVISIILLQGRKLVGLPPL</sequence>